<keyword evidence="2" id="KW-0653">Protein transport</keyword>
<evidence type="ECO:0000256" key="1">
    <source>
        <dbReference type="ARBA" id="ARBA00023006"/>
    </source>
</evidence>
<evidence type="ECO:0000256" key="2">
    <source>
        <dbReference type="RuleBase" id="RU367075"/>
    </source>
</evidence>
<evidence type="ECO:0000259" key="3">
    <source>
        <dbReference type="Pfam" id="PF04108"/>
    </source>
</evidence>
<comment type="similarity">
    <text evidence="2">Belongs to the ATG11 family.</text>
</comment>
<protein>
    <recommendedName>
        <fullName evidence="2">Autophagy-related protein 11</fullName>
    </recommendedName>
</protein>
<comment type="subcellular location">
    <subcellularLocation>
        <location evidence="2">Preautophagosomal structure membrane</location>
        <topology evidence="2">Peripheral membrane protein</topology>
    </subcellularLocation>
    <subcellularLocation>
        <location evidence="2">Vacuole membrane</location>
        <topology evidence="2">Peripheral membrane protein</topology>
    </subcellularLocation>
    <text evidence="2">During pexophagy, accumulates in the vacuolar membrane region, where the peroxisomes contact the vacuole.</text>
</comment>
<organism evidence="4 5">
    <name type="scientific">Phlebiopsis gigantea (strain 11061_1 CR5-6)</name>
    <name type="common">White-rot fungus</name>
    <name type="synonym">Peniophora gigantea</name>
    <dbReference type="NCBI Taxonomy" id="745531"/>
    <lineage>
        <taxon>Eukaryota</taxon>
        <taxon>Fungi</taxon>
        <taxon>Dikarya</taxon>
        <taxon>Basidiomycota</taxon>
        <taxon>Agaricomycotina</taxon>
        <taxon>Agaricomycetes</taxon>
        <taxon>Polyporales</taxon>
        <taxon>Phanerochaetaceae</taxon>
        <taxon>Phlebiopsis</taxon>
    </lineage>
</organism>
<dbReference type="Proteomes" id="UP000053257">
    <property type="component" value="Unassembled WGS sequence"/>
</dbReference>
<dbReference type="GO" id="GO:0000045">
    <property type="term" value="P:autophagosome assembly"/>
    <property type="evidence" value="ECO:0007669"/>
    <property type="project" value="UniProtKB-UniRule"/>
</dbReference>
<keyword evidence="2" id="KW-0926">Vacuole</keyword>
<evidence type="ECO:0000313" key="5">
    <source>
        <dbReference type="Proteomes" id="UP000053257"/>
    </source>
</evidence>
<accession>A0A0C3PVY6</accession>
<sequence>MLQICRAEDGQLFETDANLWDIERYGSLEHFLKEQTGVDEDSILAYLPDGQRLRTENVRDLAGSQNQTIYVFNKSYLELDVDVVLSRLQTEPALQPPVEETILSTPPFRPSVLSTSYLRTAHAHLDEVNRILRSLHCQQEALRIASGSLDLHVLALQDTFETVSSSAQRELEKQDGLLQGVEPDLQIVSRIPVHKEFVSPNVRRAMEVGEKGRTLGDYVSQAKMRQVADTCRKTHEQLKEKLRQTHDTMAKLREGTDSVRASVYSTSLWDEAELCVRRSQELYNKIKDVTSAIEKSETQSERLVNDSRKRLFGRSCNKSLG</sequence>
<comment type="subunit">
    <text evidence="2">Homodimer.</text>
</comment>
<dbReference type="GO" id="GO:0000422">
    <property type="term" value="P:autophagy of mitochondrion"/>
    <property type="evidence" value="ECO:0007669"/>
    <property type="project" value="TreeGrafter"/>
</dbReference>
<dbReference type="HOGENOM" id="CLU_1078414_0_0_1"/>
<reference evidence="4 5" key="1">
    <citation type="journal article" date="2014" name="PLoS Genet.">
        <title>Analysis of the Phlebiopsis gigantea genome, transcriptome and secretome provides insight into its pioneer colonization strategies of wood.</title>
        <authorList>
            <person name="Hori C."/>
            <person name="Ishida T."/>
            <person name="Igarashi K."/>
            <person name="Samejima M."/>
            <person name="Suzuki H."/>
            <person name="Master E."/>
            <person name="Ferreira P."/>
            <person name="Ruiz-Duenas F.J."/>
            <person name="Held B."/>
            <person name="Canessa P."/>
            <person name="Larrondo L.F."/>
            <person name="Schmoll M."/>
            <person name="Druzhinina I.S."/>
            <person name="Kubicek C.P."/>
            <person name="Gaskell J.A."/>
            <person name="Kersten P."/>
            <person name="St John F."/>
            <person name="Glasner J."/>
            <person name="Sabat G."/>
            <person name="Splinter BonDurant S."/>
            <person name="Syed K."/>
            <person name="Yadav J."/>
            <person name="Mgbeahuruike A.C."/>
            <person name="Kovalchuk A."/>
            <person name="Asiegbu F.O."/>
            <person name="Lackner G."/>
            <person name="Hoffmeister D."/>
            <person name="Rencoret J."/>
            <person name="Gutierrez A."/>
            <person name="Sun H."/>
            <person name="Lindquist E."/>
            <person name="Barry K."/>
            <person name="Riley R."/>
            <person name="Grigoriev I.V."/>
            <person name="Henrissat B."/>
            <person name="Kues U."/>
            <person name="Berka R.M."/>
            <person name="Martinez A.T."/>
            <person name="Covert S.F."/>
            <person name="Blanchette R.A."/>
            <person name="Cullen D."/>
        </authorList>
    </citation>
    <scope>NUCLEOTIDE SEQUENCE [LARGE SCALE GENOMIC DNA]</scope>
    <source>
        <strain evidence="4 5">11061_1 CR5-6</strain>
    </source>
</reference>
<dbReference type="PANTHER" id="PTHR13222:SF1">
    <property type="entry name" value="RB1-INDUCIBLE COILED-COIL PROTEIN 1"/>
    <property type="match status" value="1"/>
</dbReference>
<dbReference type="Pfam" id="PF04108">
    <property type="entry name" value="ATG17_like"/>
    <property type="match status" value="1"/>
</dbReference>
<dbReference type="GO" id="GO:1990316">
    <property type="term" value="C:Atg1/ULK1 kinase complex"/>
    <property type="evidence" value="ECO:0007669"/>
    <property type="project" value="TreeGrafter"/>
</dbReference>
<comment type="function">
    <text evidence="2">Involved in cytoplasm to vacuole transport (Cvt), pexophagy, mitophagy and nucleophagy. Recruits mitochondria for their selective degradation via autophagy (mitophagy) during starvation. Works as scaffold proteins that recruit ATG proteins to the pre-autophagosome (PAS), the site of vesicle/autophagosome formation. Required for the Cvt vesicles completion.</text>
</comment>
<dbReference type="PANTHER" id="PTHR13222">
    <property type="entry name" value="RB1-INDUCIBLE COILED-COIL"/>
    <property type="match status" value="1"/>
</dbReference>
<dbReference type="GO" id="GO:1903599">
    <property type="term" value="P:positive regulation of autophagy of mitochondrion"/>
    <property type="evidence" value="ECO:0007669"/>
    <property type="project" value="UniProtKB-UniRule"/>
</dbReference>
<dbReference type="GO" id="GO:0019901">
    <property type="term" value="F:protein kinase binding"/>
    <property type="evidence" value="ECO:0007669"/>
    <property type="project" value="TreeGrafter"/>
</dbReference>
<dbReference type="AlphaFoldDB" id="A0A0C3PVY6"/>
<dbReference type="GO" id="GO:0015031">
    <property type="term" value="P:protein transport"/>
    <property type="evidence" value="ECO:0007669"/>
    <property type="project" value="UniProtKB-KW"/>
</dbReference>
<keyword evidence="2" id="KW-0472">Membrane</keyword>
<dbReference type="InterPro" id="IPR045326">
    <property type="entry name" value="ATG17-like_dom"/>
</dbReference>
<proteinExistence type="inferred from homology"/>
<dbReference type="GO" id="GO:0005774">
    <property type="term" value="C:vacuolar membrane"/>
    <property type="evidence" value="ECO:0007669"/>
    <property type="project" value="UniProtKB-SubCell"/>
</dbReference>
<dbReference type="OrthoDB" id="447953at2759"/>
<dbReference type="GO" id="GO:0060090">
    <property type="term" value="F:molecular adaptor activity"/>
    <property type="evidence" value="ECO:0007669"/>
    <property type="project" value="TreeGrafter"/>
</dbReference>
<dbReference type="GO" id="GO:0034727">
    <property type="term" value="P:piecemeal microautophagy of the nucleus"/>
    <property type="evidence" value="ECO:0007669"/>
    <property type="project" value="TreeGrafter"/>
</dbReference>
<keyword evidence="1 2" id="KW-0072">Autophagy</keyword>
<evidence type="ECO:0000313" key="4">
    <source>
        <dbReference type="EMBL" id="KIP12098.1"/>
    </source>
</evidence>
<dbReference type="STRING" id="745531.A0A0C3PVY6"/>
<dbReference type="GO" id="GO:0034045">
    <property type="term" value="C:phagophore assembly site membrane"/>
    <property type="evidence" value="ECO:0007669"/>
    <property type="project" value="UniProtKB-SubCell"/>
</dbReference>
<dbReference type="InterPro" id="IPR040040">
    <property type="entry name" value="ATG11"/>
</dbReference>
<keyword evidence="2" id="KW-0813">Transport</keyword>
<dbReference type="EMBL" id="KN840441">
    <property type="protein sequence ID" value="KIP12098.1"/>
    <property type="molecule type" value="Genomic_DNA"/>
</dbReference>
<dbReference type="GO" id="GO:0061709">
    <property type="term" value="P:reticulophagy"/>
    <property type="evidence" value="ECO:0007669"/>
    <property type="project" value="TreeGrafter"/>
</dbReference>
<dbReference type="GO" id="GO:0034517">
    <property type="term" value="P:ribophagy"/>
    <property type="evidence" value="ECO:0007669"/>
    <property type="project" value="TreeGrafter"/>
</dbReference>
<gene>
    <name evidence="4" type="ORF">PHLGIDRAFT_368069</name>
</gene>
<name>A0A0C3PVY6_PHLG1</name>
<feature type="domain" description="Autophagy protein ATG17-like" evidence="3">
    <location>
        <begin position="114"/>
        <end position="297"/>
    </location>
</feature>
<keyword evidence="5" id="KW-1185">Reference proteome</keyword>